<keyword evidence="3" id="KW-1185">Reference proteome</keyword>
<feature type="transmembrane region" description="Helical" evidence="1">
    <location>
        <begin position="86"/>
        <end position="106"/>
    </location>
</feature>
<keyword evidence="1" id="KW-0812">Transmembrane</keyword>
<protein>
    <submittedName>
        <fullName evidence="2">Uncharacterized protein</fullName>
    </submittedName>
</protein>
<name>A0A812AKK3_ACAPH</name>
<dbReference type="Proteomes" id="UP000597762">
    <property type="component" value="Unassembled WGS sequence"/>
</dbReference>
<keyword evidence="1" id="KW-0472">Membrane</keyword>
<keyword evidence="1" id="KW-1133">Transmembrane helix</keyword>
<comment type="caution">
    <text evidence="2">The sequence shown here is derived from an EMBL/GenBank/DDBJ whole genome shotgun (WGS) entry which is preliminary data.</text>
</comment>
<reference evidence="2" key="1">
    <citation type="submission" date="2021-01" db="EMBL/GenBank/DDBJ databases">
        <authorList>
            <person name="Li R."/>
            <person name="Bekaert M."/>
        </authorList>
    </citation>
    <scope>NUCLEOTIDE SEQUENCE</scope>
    <source>
        <strain evidence="2">Farmed</strain>
    </source>
</reference>
<organism evidence="2 3">
    <name type="scientific">Acanthosepion pharaonis</name>
    <name type="common">Pharaoh cuttlefish</name>
    <name type="synonym">Sepia pharaonis</name>
    <dbReference type="NCBI Taxonomy" id="158019"/>
    <lineage>
        <taxon>Eukaryota</taxon>
        <taxon>Metazoa</taxon>
        <taxon>Spiralia</taxon>
        <taxon>Lophotrochozoa</taxon>
        <taxon>Mollusca</taxon>
        <taxon>Cephalopoda</taxon>
        <taxon>Coleoidea</taxon>
        <taxon>Decapodiformes</taxon>
        <taxon>Sepiida</taxon>
        <taxon>Sepiina</taxon>
        <taxon>Sepiidae</taxon>
        <taxon>Acanthosepion</taxon>
    </lineage>
</organism>
<evidence type="ECO:0000313" key="2">
    <source>
        <dbReference type="EMBL" id="CAE1147203.1"/>
    </source>
</evidence>
<evidence type="ECO:0000313" key="3">
    <source>
        <dbReference type="Proteomes" id="UP000597762"/>
    </source>
</evidence>
<dbReference type="EMBL" id="CAHIKZ030000058">
    <property type="protein sequence ID" value="CAE1147203.1"/>
    <property type="molecule type" value="Genomic_DNA"/>
</dbReference>
<proteinExistence type="predicted"/>
<evidence type="ECO:0000256" key="1">
    <source>
        <dbReference type="SAM" id="Phobius"/>
    </source>
</evidence>
<accession>A0A812AKK3</accession>
<sequence>MIIFYTCLFSLFDYPSLSLSLLTLFSFSLSLFIFLSLYLFLFLSLSLSLSLSIYLSIHVSQLSYLSHSAPPTALPHHFLSLPKNCSFSYLLLFSLSVSFFPFISFSSTTHNSTNAKIISINVTKEPSPNMAIRPFLERTYSTTPPYAIYCVQSL</sequence>
<feature type="transmembrane region" description="Helical" evidence="1">
    <location>
        <begin position="19"/>
        <end position="40"/>
    </location>
</feature>
<gene>
    <name evidence="2" type="ORF">SPHA_2046</name>
</gene>
<dbReference type="AlphaFoldDB" id="A0A812AKK3"/>